<dbReference type="Proteomes" id="UP001153069">
    <property type="component" value="Unassembled WGS sequence"/>
</dbReference>
<accession>A0A9N8DKK6</accession>
<keyword evidence="4" id="KW-1185">Reference proteome</keyword>
<feature type="region of interest" description="Disordered" evidence="1">
    <location>
        <begin position="335"/>
        <end position="380"/>
    </location>
</feature>
<dbReference type="GO" id="GO:0008237">
    <property type="term" value="F:metallopeptidase activity"/>
    <property type="evidence" value="ECO:0007669"/>
    <property type="project" value="UniProtKB-KW"/>
</dbReference>
<keyword evidence="3" id="KW-0645">Protease</keyword>
<reference evidence="3" key="1">
    <citation type="submission" date="2020-06" db="EMBL/GenBank/DDBJ databases">
        <authorList>
            <consortium name="Plant Systems Biology data submission"/>
        </authorList>
    </citation>
    <scope>NUCLEOTIDE SEQUENCE</scope>
    <source>
        <strain evidence="3">D6</strain>
    </source>
</reference>
<feature type="compositionally biased region" description="Basic and acidic residues" evidence="1">
    <location>
        <begin position="351"/>
        <end position="380"/>
    </location>
</feature>
<dbReference type="PROSITE" id="PS51397">
    <property type="entry name" value="WLM"/>
    <property type="match status" value="1"/>
</dbReference>
<evidence type="ECO:0000256" key="1">
    <source>
        <dbReference type="SAM" id="MobiDB-lite"/>
    </source>
</evidence>
<protein>
    <submittedName>
        <fullName evidence="3">Ubiquitin metalloprotease fusion protein</fullName>
    </submittedName>
</protein>
<feature type="compositionally biased region" description="Polar residues" evidence="1">
    <location>
        <begin position="105"/>
        <end position="114"/>
    </location>
</feature>
<evidence type="ECO:0000313" key="4">
    <source>
        <dbReference type="Proteomes" id="UP001153069"/>
    </source>
</evidence>
<dbReference type="PANTHER" id="PTHR47795">
    <property type="entry name" value="UBIQUITIN AND WLM DOMAIN-CONTAINING METALLOPROTEASE SPCC1442.07C"/>
    <property type="match status" value="1"/>
</dbReference>
<dbReference type="AlphaFoldDB" id="A0A9N8DKK6"/>
<organism evidence="3 4">
    <name type="scientific">Seminavis robusta</name>
    <dbReference type="NCBI Taxonomy" id="568900"/>
    <lineage>
        <taxon>Eukaryota</taxon>
        <taxon>Sar</taxon>
        <taxon>Stramenopiles</taxon>
        <taxon>Ochrophyta</taxon>
        <taxon>Bacillariophyta</taxon>
        <taxon>Bacillariophyceae</taxon>
        <taxon>Bacillariophycidae</taxon>
        <taxon>Naviculales</taxon>
        <taxon>Naviculaceae</taxon>
        <taxon>Seminavis</taxon>
    </lineage>
</organism>
<feature type="domain" description="WLM" evidence="2">
    <location>
        <begin position="119"/>
        <end position="366"/>
    </location>
</feature>
<keyword evidence="3" id="KW-0378">Hydrolase</keyword>
<dbReference type="PANTHER" id="PTHR47795:SF1">
    <property type="entry name" value="DNA-DEPENDENT METALLOPROTEASE WSS1 HOMOLOG 2"/>
    <property type="match status" value="1"/>
</dbReference>
<dbReference type="OrthoDB" id="49605at2759"/>
<evidence type="ECO:0000313" key="3">
    <source>
        <dbReference type="EMBL" id="CAB9504708.1"/>
    </source>
</evidence>
<dbReference type="EMBL" id="CAICTM010000205">
    <property type="protein sequence ID" value="CAB9504708.1"/>
    <property type="molecule type" value="Genomic_DNA"/>
</dbReference>
<feature type="region of interest" description="Disordered" evidence="1">
    <location>
        <begin position="96"/>
        <end position="116"/>
    </location>
</feature>
<dbReference type="Pfam" id="PF08325">
    <property type="entry name" value="WLM"/>
    <property type="match status" value="1"/>
</dbReference>
<name>A0A9N8DKK6_9STRA</name>
<dbReference type="InterPro" id="IPR013536">
    <property type="entry name" value="WLM_dom"/>
</dbReference>
<keyword evidence="3" id="KW-0482">Metalloprotease</keyword>
<sequence length="380" mass="42686">MASFFSVNLSYQGKTIPLENLTTATTGAEFHGLVYDALQLSPTDSTLKVLLKGKRIEPDSTTAVFAKVPSNKPPKILVMASAKTSVEELNAKKQDPTIRGFDTPKTASASSTSYWGPHGIQPDKNYKFGRLQECPFHEFGHRPTDTTPHAFAARQLLQRLSTDPGVIAILQERQLVVGTLGEMDPIDDRLMQKKQQQHSGACLLGYNTNRGLRIDIKLRTDDLTGFRPYFQLVSTLIHELSHNWVGEHNTLFWANYGQMRLEYFMAHKRQQHALWNGQNSAMLAELPSALMQSQDKAILAFVQQELVQEMAQHHLHPNMIEAPLRQRYDELQATMPAGQRLGGSGTATAAGDKRNMALEAAERRAREQQRQKEENEKKGR</sequence>
<gene>
    <name evidence="3" type="ORF">SEMRO_206_G086420.1</name>
</gene>
<comment type="caution">
    <text evidence="3">The sequence shown here is derived from an EMBL/GenBank/DDBJ whole genome shotgun (WGS) entry which is preliminary data.</text>
</comment>
<proteinExistence type="predicted"/>
<evidence type="ECO:0000259" key="2">
    <source>
        <dbReference type="PROSITE" id="PS51397"/>
    </source>
</evidence>